<dbReference type="SMART" id="SM00862">
    <property type="entry name" value="Trans_reg_C"/>
    <property type="match status" value="1"/>
</dbReference>
<evidence type="ECO:0000256" key="1">
    <source>
        <dbReference type="ARBA" id="ARBA00023125"/>
    </source>
</evidence>
<sequence>MRVLIVEDEGYLAEAIQTVLRRESIAADVALDGTAAHETLSHTSYDIVILDRDLPGMHGDDLCAWIAQELPETRVLMLTAAGGMQQKVDGFSIGADDYLAKPFDFPELIARLNALKRRTTPALPPILEAHGVTLDPFRREVFRKGRYVKLSRKEFAVLRVLMEASGGVVSAEQLLQRAWDENADPFSNAIRVTVSTLRKRLGEPPFIHTVPGSGYRVGSPEMPHA</sequence>
<accession>A0A6G7XBU6</accession>
<keyword evidence="2" id="KW-0597">Phosphoprotein</keyword>
<evidence type="ECO:0000313" key="7">
    <source>
        <dbReference type="Proteomes" id="UP000502677"/>
    </source>
</evidence>
<evidence type="ECO:0000313" key="6">
    <source>
        <dbReference type="EMBL" id="QIK61972.1"/>
    </source>
</evidence>
<feature type="domain" description="OmpR/PhoB-type" evidence="5">
    <location>
        <begin position="124"/>
        <end position="219"/>
    </location>
</feature>
<dbReference type="SUPFAM" id="SSF52172">
    <property type="entry name" value="CheY-like"/>
    <property type="match status" value="1"/>
</dbReference>
<dbReference type="PANTHER" id="PTHR48111">
    <property type="entry name" value="REGULATOR OF RPOS"/>
    <property type="match status" value="1"/>
</dbReference>
<dbReference type="AlphaFoldDB" id="A0A6G7XBU6"/>
<dbReference type="RefSeq" id="WP_166287707.1">
    <property type="nucleotide sequence ID" value="NZ_CP049863.1"/>
</dbReference>
<evidence type="ECO:0000256" key="3">
    <source>
        <dbReference type="PROSITE-ProRule" id="PRU01091"/>
    </source>
</evidence>
<dbReference type="KEGG" id="lvi:G7068_01175"/>
<dbReference type="PROSITE" id="PS50110">
    <property type="entry name" value="RESPONSE_REGULATORY"/>
    <property type="match status" value="1"/>
</dbReference>
<evidence type="ECO:0000259" key="4">
    <source>
        <dbReference type="PROSITE" id="PS50110"/>
    </source>
</evidence>
<dbReference type="Gene3D" id="1.10.10.10">
    <property type="entry name" value="Winged helix-like DNA-binding domain superfamily/Winged helix DNA-binding domain"/>
    <property type="match status" value="1"/>
</dbReference>
<dbReference type="CDD" id="cd00383">
    <property type="entry name" value="trans_reg_C"/>
    <property type="match status" value="1"/>
</dbReference>
<dbReference type="SMART" id="SM00448">
    <property type="entry name" value="REC"/>
    <property type="match status" value="1"/>
</dbReference>
<proteinExistence type="predicted"/>
<feature type="domain" description="Response regulatory" evidence="4">
    <location>
        <begin position="2"/>
        <end position="116"/>
    </location>
</feature>
<feature type="modified residue" description="4-aspartylphosphate" evidence="2">
    <location>
        <position position="51"/>
    </location>
</feature>
<dbReference type="GO" id="GO:0032993">
    <property type="term" value="C:protein-DNA complex"/>
    <property type="evidence" value="ECO:0007669"/>
    <property type="project" value="TreeGrafter"/>
</dbReference>
<dbReference type="GO" id="GO:0005829">
    <property type="term" value="C:cytosol"/>
    <property type="evidence" value="ECO:0007669"/>
    <property type="project" value="TreeGrafter"/>
</dbReference>
<dbReference type="InterPro" id="IPR036388">
    <property type="entry name" value="WH-like_DNA-bd_sf"/>
</dbReference>
<organism evidence="6 7">
    <name type="scientific">Leucobacter viscericola</name>
    <dbReference type="NCBI Taxonomy" id="2714935"/>
    <lineage>
        <taxon>Bacteria</taxon>
        <taxon>Bacillati</taxon>
        <taxon>Actinomycetota</taxon>
        <taxon>Actinomycetes</taxon>
        <taxon>Micrococcales</taxon>
        <taxon>Microbacteriaceae</taxon>
        <taxon>Leucobacter</taxon>
    </lineage>
</organism>
<keyword evidence="1 3" id="KW-0238">DNA-binding</keyword>
<protein>
    <submittedName>
        <fullName evidence="6">Response regulator transcription factor</fullName>
    </submittedName>
</protein>
<dbReference type="PROSITE" id="PS51755">
    <property type="entry name" value="OMPR_PHOB"/>
    <property type="match status" value="1"/>
</dbReference>
<feature type="DNA-binding region" description="OmpR/PhoB-type" evidence="3">
    <location>
        <begin position="124"/>
        <end position="219"/>
    </location>
</feature>
<keyword evidence="7" id="KW-1185">Reference proteome</keyword>
<evidence type="ECO:0000256" key="2">
    <source>
        <dbReference type="PROSITE-ProRule" id="PRU00169"/>
    </source>
</evidence>
<dbReference type="InterPro" id="IPR001789">
    <property type="entry name" value="Sig_transdc_resp-reg_receiver"/>
</dbReference>
<reference evidence="6 7" key="1">
    <citation type="submission" date="2020-03" db="EMBL/GenBank/DDBJ databases">
        <title>Leucobacter sp. nov., isolated from beetles.</title>
        <authorList>
            <person name="Hyun D.-W."/>
            <person name="Bae J.-W."/>
        </authorList>
    </citation>
    <scope>NUCLEOTIDE SEQUENCE [LARGE SCALE GENOMIC DNA]</scope>
    <source>
        <strain evidence="6 7">HDW9C</strain>
    </source>
</reference>
<dbReference type="GO" id="GO:0000976">
    <property type="term" value="F:transcription cis-regulatory region binding"/>
    <property type="evidence" value="ECO:0007669"/>
    <property type="project" value="TreeGrafter"/>
</dbReference>
<dbReference type="InterPro" id="IPR001867">
    <property type="entry name" value="OmpR/PhoB-type_DNA-bd"/>
</dbReference>
<evidence type="ECO:0000259" key="5">
    <source>
        <dbReference type="PROSITE" id="PS51755"/>
    </source>
</evidence>
<dbReference type="Pfam" id="PF00486">
    <property type="entry name" value="Trans_reg_C"/>
    <property type="match status" value="1"/>
</dbReference>
<gene>
    <name evidence="6" type="ORF">G7068_01175</name>
</gene>
<dbReference type="Proteomes" id="UP000502677">
    <property type="component" value="Chromosome"/>
</dbReference>
<dbReference type="GO" id="GO:0000156">
    <property type="term" value="F:phosphorelay response regulator activity"/>
    <property type="evidence" value="ECO:0007669"/>
    <property type="project" value="TreeGrafter"/>
</dbReference>
<dbReference type="PANTHER" id="PTHR48111:SF36">
    <property type="entry name" value="TRANSCRIPTIONAL REGULATORY PROTEIN CUTR"/>
    <property type="match status" value="1"/>
</dbReference>
<dbReference type="Gene3D" id="6.10.250.690">
    <property type="match status" value="1"/>
</dbReference>
<dbReference type="GO" id="GO:0006355">
    <property type="term" value="P:regulation of DNA-templated transcription"/>
    <property type="evidence" value="ECO:0007669"/>
    <property type="project" value="InterPro"/>
</dbReference>
<dbReference type="InterPro" id="IPR011006">
    <property type="entry name" value="CheY-like_superfamily"/>
</dbReference>
<dbReference type="Pfam" id="PF00072">
    <property type="entry name" value="Response_reg"/>
    <property type="match status" value="1"/>
</dbReference>
<name>A0A6G7XBU6_9MICO</name>
<dbReference type="Gene3D" id="3.40.50.2300">
    <property type="match status" value="1"/>
</dbReference>
<dbReference type="InterPro" id="IPR039420">
    <property type="entry name" value="WalR-like"/>
</dbReference>
<dbReference type="EMBL" id="CP049863">
    <property type="protein sequence ID" value="QIK61972.1"/>
    <property type="molecule type" value="Genomic_DNA"/>
</dbReference>